<dbReference type="AlphaFoldDB" id="A0A0L8GSC7"/>
<evidence type="ECO:0000313" key="1">
    <source>
        <dbReference type="EMBL" id="KOF79966.1"/>
    </source>
</evidence>
<dbReference type="EMBL" id="KQ420549">
    <property type="protein sequence ID" value="KOF79966.1"/>
    <property type="molecule type" value="Genomic_DNA"/>
</dbReference>
<reference evidence="1" key="1">
    <citation type="submission" date="2015-07" db="EMBL/GenBank/DDBJ databases">
        <title>MeaNS - Measles Nucleotide Surveillance Program.</title>
        <authorList>
            <person name="Tran T."/>
            <person name="Druce J."/>
        </authorList>
    </citation>
    <scope>NUCLEOTIDE SEQUENCE</scope>
    <source>
        <strain evidence="1">UCB-OBI-ISO-001</strain>
        <tissue evidence="1">Gonad</tissue>
    </source>
</reference>
<proteinExistence type="predicted"/>
<accession>A0A0L8GSC7</accession>
<sequence length="151" mass="17195">CLKICSGTLNPCVHVWCVFNSVTLFIHQSPKICSDNSAYICVNECTYVCVCFYFCMCVLTHVSVYAYLCMFSLHGAFEKVYFKHLPAISFTVFVKHTINNCNLATEALYIFSYRPTHTHTRARAHACININNNICLILNIVLSIEMHTFCA</sequence>
<name>A0A0L8GSC7_OCTBM</name>
<feature type="non-terminal residue" evidence="1">
    <location>
        <position position="1"/>
    </location>
</feature>
<protein>
    <submittedName>
        <fullName evidence="1">Uncharacterized protein</fullName>
    </submittedName>
</protein>
<organism evidence="1">
    <name type="scientific">Octopus bimaculoides</name>
    <name type="common">California two-spotted octopus</name>
    <dbReference type="NCBI Taxonomy" id="37653"/>
    <lineage>
        <taxon>Eukaryota</taxon>
        <taxon>Metazoa</taxon>
        <taxon>Spiralia</taxon>
        <taxon>Lophotrochozoa</taxon>
        <taxon>Mollusca</taxon>
        <taxon>Cephalopoda</taxon>
        <taxon>Coleoidea</taxon>
        <taxon>Octopodiformes</taxon>
        <taxon>Octopoda</taxon>
        <taxon>Incirrata</taxon>
        <taxon>Octopodidae</taxon>
        <taxon>Octopus</taxon>
    </lineage>
</organism>
<gene>
    <name evidence="1" type="ORF">OCBIM_22028674mg</name>
</gene>